<dbReference type="EMBL" id="JNVU01000037">
    <property type="protein sequence ID" value="KEI43631.1"/>
    <property type="molecule type" value="Genomic_DNA"/>
</dbReference>
<comment type="caution">
    <text evidence="2">The sequence shown here is derived from an EMBL/GenBank/DDBJ whole genome shotgun (WGS) entry which is preliminary data.</text>
</comment>
<dbReference type="RefSeq" id="WP_029720409.1">
    <property type="nucleotide sequence ID" value="NZ_JAJUIW010000035.1"/>
</dbReference>
<accession>A0A073AWF4</accession>
<proteinExistence type="predicted"/>
<dbReference type="Pfam" id="PF08239">
    <property type="entry name" value="SH3_3"/>
    <property type="match status" value="1"/>
</dbReference>
<organism evidence="2 3">
    <name type="scientific">Saccharopolyspora rectivirgula</name>
    <dbReference type="NCBI Taxonomy" id="28042"/>
    <lineage>
        <taxon>Bacteria</taxon>
        <taxon>Bacillati</taxon>
        <taxon>Actinomycetota</taxon>
        <taxon>Actinomycetes</taxon>
        <taxon>Pseudonocardiales</taxon>
        <taxon>Pseudonocardiaceae</taxon>
        <taxon>Saccharopolyspora</taxon>
    </lineage>
</organism>
<protein>
    <recommendedName>
        <fullName evidence="1">SH3b domain-containing protein</fullName>
    </recommendedName>
</protein>
<dbReference type="Proteomes" id="UP000031419">
    <property type="component" value="Unassembled WGS sequence"/>
</dbReference>
<evidence type="ECO:0000259" key="1">
    <source>
        <dbReference type="Pfam" id="PF08239"/>
    </source>
</evidence>
<dbReference type="OrthoDB" id="8720220at2"/>
<gene>
    <name evidence="2" type="ORF">GU90_14965</name>
</gene>
<reference evidence="2 3" key="1">
    <citation type="submission" date="2014-06" db="EMBL/GenBank/DDBJ databases">
        <title>Saccharopolyspora rectivirgula DSM-43113 Genome sequencing.</title>
        <authorList>
            <person name="Barrera C."/>
            <person name="Millon L."/>
            <person name="Rognon B."/>
            <person name="Zaugg C."/>
            <person name="Monod M."/>
        </authorList>
    </citation>
    <scope>NUCLEOTIDE SEQUENCE [LARGE SCALE GENOMIC DNA]</scope>
    <source>
        <strain evidence="2 3">DSM 43113</strain>
    </source>
</reference>
<name>A0A073AWF4_9PSEU</name>
<keyword evidence="3" id="KW-1185">Reference proteome</keyword>
<dbReference type="InterPro" id="IPR003646">
    <property type="entry name" value="SH3-like_bac-type"/>
</dbReference>
<sequence length="88" mass="9621">MDEERTAEDGFPAWYRCCGNGVNIRTAPDAGATSVGQLQYDDRVLVTGLSVSGGAYGAHCDSRPSDQWYPVDRGGQTRYVIMTCLERV</sequence>
<evidence type="ECO:0000313" key="2">
    <source>
        <dbReference type="EMBL" id="KEI43631.1"/>
    </source>
</evidence>
<dbReference type="STRING" id="28042.GU90_14965"/>
<dbReference type="Gene3D" id="2.30.30.40">
    <property type="entry name" value="SH3 Domains"/>
    <property type="match status" value="1"/>
</dbReference>
<feature type="domain" description="SH3b" evidence="1">
    <location>
        <begin position="21"/>
        <end position="81"/>
    </location>
</feature>
<evidence type="ECO:0000313" key="3">
    <source>
        <dbReference type="Proteomes" id="UP000031419"/>
    </source>
</evidence>
<dbReference type="AlphaFoldDB" id="A0A073AWF4"/>